<keyword evidence="2" id="KW-1185">Reference proteome</keyword>
<dbReference type="InterPro" id="IPR006439">
    <property type="entry name" value="HAD-SF_hydro_IA"/>
</dbReference>
<proteinExistence type="predicted"/>
<dbReference type="Proteomes" id="UP000199701">
    <property type="component" value="Unassembled WGS sequence"/>
</dbReference>
<evidence type="ECO:0000313" key="2">
    <source>
        <dbReference type="Proteomes" id="UP000199701"/>
    </source>
</evidence>
<dbReference type="AlphaFoldDB" id="A0A1I0RPM0"/>
<dbReference type="OrthoDB" id="9816564at2"/>
<organism evidence="1 2">
    <name type="scientific">[Clostridium] fimetarium</name>
    <dbReference type="NCBI Taxonomy" id="99656"/>
    <lineage>
        <taxon>Bacteria</taxon>
        <taxon>Bacillati</taxon>
        <taxon>Bacillota</taxon>
        <taxon>Clostridia</taxon>
        <taxon>Lachnospirales</taxon>
        <taxon>Lachnospiraceae</taxon>
    </lineage>
</organism>
<name>A0A1I0RPM0_9FIRM</name>
<dbReference type="InterPro" id="IPR023214">
    <property type="entry name" value="HAD_sf"/>
</dbReference>
<dbReference type="Pfam" id="PF13419">
    <property type="entry name" value="HAD_2"/>
    <property type="match status" value="1"/>
</dbReference>
<sequence>MEILVENMKKQVQCYQYISFDIFDTLLFRTVKSPESIFKLVEDGFSQCCNHKLKRFQEDRTKAEQVARSLNNHNEITMDQIYEQLPYDKEIKEILIKLEKEIEVENCIPNIPMIEVLKWCKSIGKTVIIITDMYLDRITIDSILSKIGANYNYIYISNEIGKTKLFGDLFTHVISDLGITADQLLHIGDNPVNDIKRAEEVGIEAVECIQYPYIDTHNIYKSIVEEHFECFQSRCEQSFCDFTVERKIGIRVFAPFIVEFCKWIHHKKELYGLETLLFVAREGFLIKKCYSILYPQDDSQYVCLNRNLLRLPMIKQGTISKQLLLGISGQPDYSWRELIQYMGNENVDYIAKILKSQNRDFTLEARISYSDIQEKKIDEQLNLIADLLQNEIEEQTKFLRQYLSQACTISRKIGLINNSINGTGQYLVERFLEKDGRHSDILGLQFIQSNTCVERLADRSVAWLTCDGDYRNFVHEFGEHSILFEHVLFQALGTAKKFIKNEDGSVGVLCEQQRMEIRNNTTINAIQEAVLRYTEWMSGNVKVDLGLRALKTYKKMIEYPDYEVADIICNLFDDDVEEDRKVADPSIPYKSSYLFAKNIPHTIKWVPGYLVLNNKGRIALIIYHYRMEIREMRTKLRRGGKEK</sequence>
<protein>
    <submittedName>
        <fullName evidence="1">Haloacid dehalogenase superfamily, subfamily IA, variant 1 with third motif having Dx(3-4)D or Dx(3-4)E</fullName>
    </submittedName>
</protein>
<dbReference type="InterPro" id="IPR036412">
    <property type="entry name" value="HAD-like_sf"/>
</dbReference>
<evidence type="ECO:0000313" key="1">
    <source>
        <dbReference type="EMBL" id="SEW42637.1"/>
    </source>
</evidence>
<dbReference type="STRING" id="99656.SAMN05421659_11955"/>
<dbReference type="EMBL" id="FOJI01000019">
    <property type="protein sequence ID" value="SEW42637.1"/>
    <property type="molecule type" value="Genomic_DNA"/>
</dbReference>
<reference evidence="1 2" key="1">
    <citation type="submission" date="2016-10" db="EMBL/GenBank/DDBJ databases">
        <authorList>
            <person name="de Groot N.N."/>
        </authorList>
    </citation>
    <scope>NUCLEOTIDE SEQUENCE [LARGE SCALE GENOMIC DNA]</scope>
    <source>
        <strain evidence="1 2">DSM 9179</strain>
    </source>
</reference>
<dbReference type="RefSeq" id="WP_092457148.1">
    <property type="nucleotide sequence ID" value="NZ_FOJI01000019.1"/>
</dbReference>
<dbReference type="NCBIfam" id="TIGR01549">
    <property type="entry name" value="HAD-SF-IA-v1"/>
    <property type="match status" value="1"/>
</dbReference>
<dbReference type="InterPro" id="IPR041492">
    <property type="entry name" value="HAD_2"/>
</dbReference>
<dbReference type="Gene3D" id="3.40.50.1000">
    <property type="entry name" value="HAD superfamily/HAD-like"/>
    <property type="match status" value="1"/>
</dbReference>
<gene>
    <name evidence="1" type="ORF">SAMN05421659_11955</name>
</gene>
<dbReference type="Gene3D" id="1.10.150.520">
    <property type="match status" value="1"/>
</dbReference>
<dbReference type="SUPFAM" id="SSF56784">
    <property type="entry name" value="HAD-like"/>
    <property type="match status" value="1"/>
</dbReference>
<accession>A0A1I0RPM0</accession>